<name>A0A1I8AMN9_9BILA</name>
<protein>
    <submittedName>
        <fullName evidence="3">NTR domain-containing protein</fullName>
    </submittedName>
</protein>
<dbReference type="Gene3D" id="2.40.50.120">
    <property type="match status" value="1"/>
</dbReference>
<proteinExistence type="predicted"/>
<dbReference type="Proteomes" id="UP000095287">
    <property type="component" value="Unplaced"/>
</dbReference>
<dbReference type="PROSITE" id="PS51257">
    <property type="entry name" value="PROKAR_LIPOPROTEIN"/>
    <property type="match status" value="1"/>
</dbReference>
<evidence type="ECO:0000313" key="2">
    <source>
        <dbReference type="Proteomes" id="UP000095287"/>
    </source>
</evidence>
<keyword evidence="1" id="KW-0732">Signal</keyword>
<sequence>MSLLRAIPLLLLVLPAVFACKCVFQRPEVVLCKADWAARLHVLSRSKWFGRTVYRVELEHGIFLKHPNTSEFGEARPHHFDIATESDCALDDLRVGAEYLLTGSYEADSGLLSFITKHFKELSGNFVVDRCSQVADSKGHVFEWRSLPKRLEKAIVERRLNLCWNKNG</sequence>
<keyword evidence="2" id="KW-1185">Reference proteome</keyword>
<feature type="chain" id="PRO_5009314840" evidence="1">
    <location>
        <begin position="20"/>
        <end position="168"/>
    </location>
</feature>
<reference evidence="3" key="1">
    <citation type="submission" date="2016-11" db="UniProtKB">
        <authorList>
            <consortium name="WormBaseParasite"/>
        </authorList>
    </citation>
    <scope>IDENTIFICATION</scope>
</reference>
<dbReference type="SUPFAM" id="SSF50242">
    <property type="entry name" value="TIMP-like"/>
    <property type="match status" value="1"/>
</dbReference>
<organism evidence="2 3">
    <name type="scientific">Steinernema glaseri</name>
    <dbReference type="NCBI Taxonomy" id="37863"/>
    <lineage>
        <taxon>Eukaryota</taxon>
        <taxon>Metazoa</taxon>
        <taxon>Ecdysozoa</taxon>
        <taxon>Nematoda</taxon>
        <taxon>Chromadorea</taxon>
        <taxon>Rhabditida</taxon>
        <taxon>Tylenchina</taxon>
        <taxon>Panagrolaimomorpha</taxon>
        <taxon>Strongyloidoidea</taxon>
        <taxon>Steinernematidae</taxon>
        <taxon>Steinernema</taxon>
    </lineage>
</organism>
<evidence type="ECO:0000313" key="3">
    <source>
        <dbReference type="WBParaSite" id="L893_g7012.t1"/>
    </source>
</evidence>
<dbReference type="InterPro" id="IPR008993">
    <property type="entry name" value="TIMP-like_OB-fold"/>
</dbReference>
<evidence type="ECO:0000256" key="1">
    <source>
        <dbReference type="SAM" id="SignalP"/>
    </source>
</evidence>
<accession>A0A1I8AMN9</accession>
<feature type="signal peptide" evidence="1">
    <location>
        <begin position="1"/>
        <end position="19"/>
    </location>
</feature>
<dbReference type="AlphaFoldDB" id="A0A1I8AMN9"/>
<dbReference type="WBParaSite" id="L893_g7012.t1">
    <property type="protein sequence ID" value="L893_g7012.t1"/>
    <property type="gene ID" value="L893_g7012"/>
</dbReference>